<protein>
    <submittedName>
        <fullName evidence="1">Uncharacterized protein</fullName>
    </submittedName>
</protein>
<dbReference type="Proteomes" id="UP000326582">
    <property type="component" value="Chromosome 2"/>
</dbReference>
<organism evidence="1 2">
    <name type="scientific">Clavispora lusitaniae</name>
    <name type="common">Candida lusitaniae</name>
    <dbReference type="NCBI Taxonomy" id="36911"/>
    <lineage>
        <taxon>Eukaryota</taxon>
        <taxon>Fungi</taxon>
        <taxon>Dikarya</taxon>
        <taxon>Ascomycota</taxon>
        <taxon>Saccharomycotina</taxon>
        <taxon>Pichiomycetes</taxon>
        <taxon>Metschnikowiaceae</taxon>
        <taxon>Clavispora</taxon>
    </lineage>
</organism>
<gene>
    <name evidence="1" type="ORF">EJF14_20901</name>
</gene>
<evidence type="ECO:0000313" key="2">
    <source>
        <dbReference type="Proteomes" id="UP000326582"/>
    </source>
</evidence>
<reference evidence="2" key="1">
    <citation type="journal article" date="2019" name="MBio">
        <title>Comparative genomics for the elucidation of multidrug resistance (MDR) in Candida lusitaniae.</title>
        <authorList>
            <person name="Kannan A."/>
            <person name="Asner S.A."/>
            <person name="Trachsel E."/>
            <person name="Kelly S."/>
            <person name="Parker J."/>
            <person name="Sanglard D."/>
        </authorList>
    </citation>
    <scope>NUCLEOTIDE SEQUENCE [LARGE SCALE GENOMIC DNA]</scope>
    <source>
        <strain evidence="2">P1</strain>
    </source>
</reference>
<dbReference type="EMBL" id="CP038485">
    <property type="protein sequence ID" value="QFZ26979.1"/>
    <property type="molecule type" value="Genomic_DNA"/>
</dbReference>
<keyword evidence="2" id="KW-1185">Reference proteome</keyword>
<accession>A0ACD0WI44</accession>
<name>A0ACD0WI44_CLALS</name>
<evidence type="ECO:0000313" key="1">
    <source>
        <dbReference type="EMBL" id="QFZ26979.1"/>
    </source>
</evidence>
<sequence>MWLDERETKNTIRLVESSWSVELVQLLRLLDSVWQWEFQVLGQELLDVLSLDVFGLLQLNNLQDVDVSKSGSVSSSQVSVHSLNSTNSGDVSVFLVHVVDTRSGFVSDPDTESLNLGWGRFRDGVDGNNLTGSSLDLVQLLQEVPVTRLGNNSVRSEDSHSEQLWFWDSLGWETTTNNLIFVQSRHSK</sequence>
<proteinExistence type="predicted"/>